<dbReference type="Proteomes" id="UP000310108">
    <property type="component" value="Unassembled WGS sequence"/>
</dbReference>
<keyword evidence="3" id="KW-1185">Reference proteome</keyword>
<evidence type="ECO:0000313" key="2">
    <source>
        <dbReference type="EMBL" id="TKW48403.1"/>
    </source>
</evidence>
<evidence type="ECO:0000313" key="3">
    <source>
        <dbReference type="Proteomes" id="UP000310108"/>
    </source>
</evidence>
<dbReference type="EMBL" id="PJEX01001061">
    <property type="protein sequence ID" value="TKW48403.1"/>
    <property type="molecule type" value="Genomic_DNA"/>
</dbReference>
<feature type="compositionally biased region" description="Basic and acidic residues" evidence="1">
    <location>
        <begin position="32"/>
        <end position="44"/>
    </location>
</feature>
<evidence type="ECO:0000256" key="1">
    <source>
        <dbReference type="SAM" id="MobiDB-lite"/>
    </source>
</evidence>
<gene>
    <name evidence="2" type="ORF">CTA1_9353</name>
</gene>
<feature type="region of interest" description="Disordered" evidence="1">
    <location>
        <begin position="1"/>
        <end position="44"/>
    </location>
</feature>
<reference evidence="2 3" key="1">
    <citation type="journal article" date="2019" name="PLoS ONE">
        <title>Comparative genome analysis indicates high evolutionary potential of pathogenicity genes in Colletotrichum tanaceti.</title>
        <authorList>
            <person name="Lelwala R.V."/>
            <person name="Korhonen P.K."/>
            <person name="Young N.D."/>
            <person name="Scott J.B."/>
            <person name="Ades P.A."/>
            <person name="Gasser R.B."/>
            <person name="Taylor P.W.J."/>
        </authorList>
    </citation>
    <scope>NUCLEOTIDE SEQUENCE [LARGE SCALE GENOMIC DNA]</scope>
    <source>
        <strain evidence="2">BRIP57314</strain>
    </source>
</reference>
<comment type="caution">
    <text evidence="2">The sequence shown here is derived from an EMBL/GenBank/DDBJ whole genome shotgun (WGS) entry which is preliminary data.</text>
</comment>
<proteinExistence type="predicted"/>
<feature type="region of interest" description="Disordered" evidence="1">
    <location>
        <begin position="93"/>
        <end position="117"/>
    </location>
</feature>
<name>A0A4U6X0J9_9PEZI</name>
<organism evidence="2 3">
    <name type="scientific">Colletotrichum tanaceti</name>
    <dbReference type="NCBI Taxonomy" id="1306861"/>
    <lineage>
        <taxon>Eukaryota</taxon>
        <taxon>Fungi</taxon>
        <taxon>Dikarya</taxon>
        <taxon>Ascomycota</taxon>
        <taxon>Pezizomycotina</taxon>
        <taxon>Sordariomycetes</taxon>
        <taxon>Hypocreomycetidae</taxon>
        <taxon>Glomerellales</taxon>
        <taxon>Glomerellaceae</taxon>
        <taxon>Colletotrichum</taxon>
        <taxon>Colletotrichum destructivum species complex</taxon>
    </lineage>
</organism>
<sequence length="117" mass="12880">MEKQAQDVGQINMTAASPHPSPPMDSVTAHPPPDHSSRRLHPDLHSAALDAAASCCTTECRRSQPCLDRPVCQEFDGVVTTEETDVFTRLHPSRPSRLSFSENFEDHNDWSPGQSEG</sequence>
<dbReference type="AlphaFoldDB" id="A0A4U6X0J9"/>
<accession>A0A4U6X0J9</accession>
<protein>
    <submittedName>
        <fullName evidence="2">Uncharacterized protein</fullName>
    </submittedName>
</protein>